<dbReference type="PANTHER" id="PTHR11422">
    <property type="entry name" value="T-CELL SURFACE GLYCOPROTEIN CD4"/>
    <property type="match status" value="1"/>
</dbReference>
<feature type="transmembrane region" description="Helical" evidence="2">
    <location>
        <begin position="223"/>
        <end position="246"/>
    </location>
</feature>
<feature type="chain" id="PRO_5028409559" evidence="3">
    <location>
        <begin position="25"/>
        <end position="282"/>
    </location>
</feature>
<dbReference type="GO" id="GO:0070374">
    <property type="term" value="P:positive regulation of ERK1 and ERK2 cascade"/>
    <property type="evidence" value="ECO:0007669"/>
    <property type="project" value="TreeGrafter"/>
</dbReference>
<feature type="compositionally biased region" description="Polar residues" evidence="1">
    <location>
        <begin position="160"/>
        <end position="179"/>
    </location>
</feature>
<dbReference type="CDD" id="cd00096">
    <property type="entry name" value="Ig"/>
    <property type="match status" value="1"/>
</dbReference>
<dbReference type="InterPro" id="IPR013783">
    <property type="entry name" value="Ig-like_fold"/>
</dbReference>
<dbReference type="GO" id="GO:0042289">
    <property type="term" value="F:MHC class II protein binding"/>
    <property type="evidence" value="ECO:0007669"/>
    <property type="project" value="TreeGrafter"/>
</dbReference>
<dbReference type="GO" id="GO:0035723">
    <property type="term" value="P:interleukin-15-mediated signaling pathway"/>
    <property type="evidence" value="ECO:0007669"/>
    <property type="project" value="TreeGrafter"/>
</dbReference>
<evidence type="ECO:0000256" key="2">
    <source>
        <dbReference type="SAM" id="Phobius"/>
    </source>
</evidence>
<keyword evidence="2" id="KW-0472">Membrane</keyword>
<dbReference type="Gene3D" id="2.60.40.10">
    <property type="entry name" value="Immunoglobulins"/>
    <property type="match status" value="1"/>
</dbReference>
<evidence type="ECO:0000256" key="1">
    <source>
        <dbReference type="SAM" id="MobiDB-lite"/>
    </source>
</evidence>
<evidence type="ECO:0000256" key="3">
    <source>
        <dbReference type="SAM" id="SignalP"/>
    </source>
</evidence>
<evidence type="ECO:0000313" key="6">
    <source>
        <dbReference type="RefSeq" id="XP_034059113.1"/>
    </source>
</evidence>
<proteinExistence type="predicted"/>
<dbReference type="GeneID" id="117537838"/>
<dbReference type="AlphaFoldDB" id="A0A6P8T613"/>
<dbReference type="GO" id="GO:0009897">
    <property type="term" value="C:external side of plasma membrane"/>
    <property type="evidence" value="ECO:0007669"/>
    <property type="project" value="TreeGrafter"/>
</dbReference>
<dbReference type="InterPro" id="IPR013106">
    <property type="entry name" value="Ig_V-set"/>
</dbReference>
<dbReference type="InterPro" id="IPR036179">
    <property type="entry name" value="Ig-like_dom_sf"/>
</dbReference>
<dbReference type="GO" id="GO:0042110">
    <property type="term" value="P:T cell activation"/>
    <property type="evidence" value="ECO:0007669"/>
    <property type="project" value="TreeGrafter"/>
</dbReference>
<accession>A0A6P8T613</accession>
<dbReference type="Proteomes" id="UP000515161">
    <property type="component" value="Unplaced"/>
</dbReference>
<keyword evidence="2" id="KW-0812">Transmembrane</keyword>
<dbReference type="SUPFAM" id="SSF48726">
    <property type="entry name" value="Immunoglobulin"/>
    <property type="match status" value="1"/>
</dbReference>
<dbReference type="InParanoid" id="A0A6P8T613"/>
<feature type="domain" description="Ig-like" evidence="4">
    <location>
        <begin position="20"/>
        <end position="130"/>
    </location>
</feature>
<evidence type="ECO:0000259" key="4">
    <source>
        <dbReference type="PROSITE" id="PS50835"/>
    </source>
</evidence>
<dbReference type="PROSITE" id="PS50835">
    <property type="entry name" value="IG_LIKE"/>
    <property type="match status" value="1"/>
</dbReference>
<organism evidence="5 6">
    <name type="scientific">Gymnodraco acuticeps</name>
    <name type="common">Antarctic dragonfish</name>
    <dbReference type="NCBI Taxonomy" id="8218"/>
    <lineage>
        <taxon>Eukaryota</taxon>
        <taxon>Metazoa</taxon>
        <taxon>Chordata</taxon>
        <taxon>Craniata</taxon>
        <taxon>Vertebrata</taxon>
        <taxon>Euteleostomi</taxon>
        <taxon>Actinopterygii</taxon>
        <taxon>Neopterygii</taxon>
        <taxon>Teleostei</taxon>
        <taxon>Neoteleostei</taxon>
        <taxon>Acanthomorphata</taxon>
        <taxon>Eupercaria</taxon>
        <taxon>Perciformes</taxon>
        <taxon>Notothenioidei</taxon>
        <taxon>Bathydraconidae</taxon>
        <taxon>Gymnodraco</taxon>
    </lineage>
</organism>
<feature type="compositionally biased region" description="Acidic residues" evidence="1">
    <location>
        <begin position="258"/>
        <end position="272"/>
    </location>
</feature>
<feature type="region of interest" description="Disordered" evidence="1">
    <location>
        <begin position="157"/>
        <end position="194"/>
    </location>
</feature>
<reference evidence="6" key="1">
    <citation type="submission" date="2025-08" db="UniProtKB">
        <authorList>
            <consortium name="RefSeq"/>
        </authorList>
    </citation>
    <scope>IDENTIFICATION</scope>
</reference>
<dbReference type="Pfam" id="PF07686">
    <property type="entry name" value="V-set"/>
    <property type="match status" value="1"/>
</dbReference>
<dbReference type="SMART" id="SM00409">
    <property type="entry name" value="IG"/>
    <property type="match status" value="1"/>
</dbReference>
<gene>
    <name evidence="6" type="primary">LOC117537838</name>
</gene>
<protein>
    <submittedName>
        <fullName evidence="6">Uncharacterized protein LOC117537838</fullName>
    </submittedName>
</protein>
<dbReference type="InterPro" id="IPR003599">
    <property type="entry name" value="Ig_sub"/>
</dbReference>
<name>A0A6P8T613_GYMAC</name>
<sequence length="282" mass="31285">MSEFRRIVMSSFLMLLLHFPAAAGNEYYRIVRAGDEVTLPCDNVIHDQDKCESTRWLFRHSRGSPYPPAVTLFEDGQIHKGAKAKSDRLRVTEKCSLVIKKVTEEDAGFYVCRQFRSGEQQGPDSDVLLSVVSINTYRSELFTCEVTNGYTREVHLFPFSPQSSGEDTKPATTKSNMNSGEDAGKVTSVSPTWTTVRMRAAGETTNTASEDNHTEQEDNNKGLLRLILVSVGLAALIITVVTVNIWTRAKGSKAQTEENMEQNDEDEDEAEYENIGGASASV</sequence>
<dbReference type="GO" id="GO:0045121">
    <property type="term" value="C:membrane raft"/>
    <property type="evidence" value="ECO:0007669"/>
    <property type="project" value="TreeGrafter"/>
</dbReference>
<feature type="region of interest" description="Disordered" evidence="1">
    <location>
        <begin position="251"/>
        <end position="282"/>
    </location>
</feature>
<dbReference type="GO" id="GO:1990782">
    <property type="term" value="F:protein tyrosine kinase binding"/>
    <property type="evidence" value="ECO:0007669"/>
    <property type="project" value="TreeGrafter"/>
</dbReference>
<evidence type="ECO:0000313" key="5">
    <source>
        <dbReference type="Proteomes" id="UP000515161"/>
    </source>
</evidence>
<keyword evidence="3" id="KW-0732">Signal</keyword>
<keyword evidence="5" id="KW-1185">Reference proteome</keyword>
<dbReference type="KEGG" id="gacu:117537838"/>
<keyword evidence="2" id="KW-1133">Transmembrane helix</keyword>
<dbReference type="PANTHER" id="PTHR11422:SF5">
    <property type="entry name" value="DIVERSE IMMUNOGLOBULIN DOMAIN-CONTAINING PROTEIN 1.1 ISOFORM X1-RELATED"/>
    <property type="match status" value="1"/>
</dbReference>
<dbReference type="RefSeq" id="XP_034059113.1">
    <property type="nucleotide sequence ID" value="XM_034203222.1"/>
</dbReference>
<feature type="signal peptide" evidence="3">
    <location>
        <begin position="1"/>
        <end position="24"/>
    </location>
</feature>
<dbReference type="OrthoDB" id="8869347at2759"/>
<dbReference type="InterPro" id="IPR007110">
    <property type="entry name" value="Ig-like_dom"/>
</dbReference>